<dbReference type="EMBL" id="AGDW01000001">
    <property type="protein sequence ID" value="EMB34553.1"/>
    <property type="molecule type" value="Genomic_DNA"/>
</dbReference>
<gene>
    <name evidence="1" type="ORF">HMPREF9725_00092</name>
</gene>
<reference evidence="1" key="1">
    <citation type="submission" date="2012-01" db="EMBL/GenBank/DDBJ databases">
        <title>The Genome Sequence of Treponema denticola H1-T.</title>
        <authorList>
            <consortium name="The Broad Institute Genome Sequencing Platform"/>
            <person name="Earl A."/>
            <person name="Ward D."/>
            <person name="Feldgarden M."/>
            <person name="Gevers D."/>
            <person name="Blanton J.M."/>
            <person name="Fenno C.J."/>
            <person name="Baranova O.V."/>
            <person name="Mathney J."/>
            <person name="Dewhirst F.E."/>
            <person name="Izard J."/>
            <person name="Young S.K."/>
            <person name="Zeng Q."/>
            <person name="Gargeya S."/>
            <person name="Fitzgerald M."/>
            <person name="Haas B."/>
            <person name="Abouelleil A."/>
            <person name="Alvarado L."/>
            <person name="Arachchi H.M."/>
            <person name="Berlin A."/>
            <person name="Chapman S.B."/>
            <person name="Gearin G."/>
            <person name="Goldberg J."/>
            <person name="Griggs A."/>
            <person name="Gujja S."/>
            <person name="Hansen M."/>
            <person name="Heiman D."/>
            <person name="Howarth C."/>
            <person name="Larimer J."/>
            <person name="Lui A."/>
            <person name="MacDonald P.J.P."/>
            <person name="McCowen C."/>
            <person name="Montmayeur A."/>
            <person name="Murphy C."/>
            <person name="Neiman D."/>
            <person name="Pearson M."/>
            <person name="Priest M."/>
            <person name="Roberts A."/>
            <person name="Saif S."/>
            <person name="Shea T."/>
            <person name="Sisk P."/>
            <person name="Stolte C."/>
            <person name="Sykes S."/>
            <person name="Wortman J."/>
            <person name="Nusbaum C."/>
            <person name="Birren B."/>
        </authorList>
    </citation>
    <scope>NUCLEOTIDE SEQUENCE [LARGE SCALE GENOMIC DNA]</scope>
    <source>
        <strain evidence="1">H1-T</strain>
    </source>
</reference>
<organism evidence="1">
    <name type="scientific">Treponema denticola H1-T</name>
    <dbReference type="NCBI Taxonomy" id="999431"/>
    <lineage>
        <taxon>Bacteria</taxon>
        <taxon>Pseudomonadati</taxon>
        <taxon>Spirochaetota</taxon>
        <taxon>Spirochaetia</taxon>
        <taxon>Spirochaetales</taxon>
        <taxon>Treponemataceae</taxon>
        <taxon>Treponema</taxon>
    </lineage>
</organism>
<dbReference type="HOGENOM" id="CLU_220803_0_0_12"/>
<accession>M2CLX6</accession>
<evidence type="ECO:0000313" key="1">
    <source>
        <dbReference type="EMBL" id="EMB34553.1"/>
    </source>
</evidence>
<sequence length="34" mass="3892">MNIFTIAILAIVAMAAITVKDILRKMDDYYNDDE</sequence>
<protein>
    <submittedName>
        <fullName evidence="1">Uncharacterized protein</fullName>
    </submittedName>
</protein>
<dbReference type="AlphaFoldDB" id="M2CLX6"/>
<proteinExistence type="predicted"/>
<comment type="caution">
    <text evidence="1">The sequence shown here is derived from an EMBL/GenBank/DDBJ whole genome shotgun (WGS) entry which is preliminary data.</text>
</comment>
<dbReference type="Proteomes" id="UP000011708">
    <property type="component" value="Chromosome"/>
</dbReference>
<name>M2CLX6_TREDN</name>